<dbReference type="OrthoDB" id="7392499at2759"/>
<evidence type="ECO:0000256" key="2">
    <source>
        <dbReference type="ARBA" id="ARBA00019014"/>
    </source>
</evidence>
<evidence type="ECO:0000313" key="4">
    <source>
        <dbReference type="Proteomes" id="UP000034680"/>
    </source>
</evidence>
<reference evidence="3 4" key="1">
    <citation type="submission" date="2015-05" db="EMBL/GenBank/DDBJ databases">
        <title>Distinctive expansion of gene families associated with plant cell wall degradation and secondary metabolism in the genomes of grapevine trunk pathogens.</title>
        <authorList>
            <person name="Lawrence D.P."/>
            <person name="Travadon R."/>
            <person name="Rolshausen P.E."/>
            <person name="Baumgartner K."/>
        </authorList>
    </citation>
    <scope>NUCLEOTIDE SEQUENCE [LARGE SCALE GENOMIC DNA]</scope>
    <source>
        <strain evidence="3">DA912</strain>
    </source>
</reference>
<protein>
    <recommendedName>
        <fullName evidence="2">Copper homeostasis protein cutC homolog</fullName>
    </recommendedName>
</protein>
<dbReference type="GO" id="GO:0005507">
    <property type="term" value="F:copper ion binding"/>
    <property type="evidence" value="ECO:0007669"/>
    <property type="project" value="TreeGrafter"/>
</dbReference>
<gene>
    <name evidence="3" type="ORF">UCDDA912_g05670</name>
</gene>
<dbReference type="SUPFAM" id="SSF110395">
    <property type="entry name" value="CutC-like"/>
    <property type="match status" value="1"/>
</dbReference>
<dbReference type="Gene3D" id="3.20.20.380">
    <property type="entry name" value="Copper homeostasis (CutC) domain"/>
    <property type="match status" value="1"/>
</dbReference>
<proteinExistence type="inferred from homology"/>
<dbReference type="PANTHER" id="PTHR12598:SF0">
    <property type="entry name" value="COPPER HOMEOSTASIS PROTEIN CUTC HOMOLOG"/>
    <property type="match status" value="1"/>
</dbReference>
<accession>A0A0G2FK14</accession>
<keyword evidence="4" id="KW-1185">Reference proteome</keyword>
<dbReference type="InterPro" id="IPR005627">
    <property type="entry name" value="CutC-like"/>
</dbReference>
<dbReference type="Proteomes" id="UP000034680">
    <property type="component" value="Unassembled WGS sequence"/>
</dbReference>
<reference evidence="3 4" key="2">
    <citation type="submission" date="2015-05" db="EMBL/GenBank/DDBJ databases">
        <authorList>
            <person name="Morales-Cruz A."/>
            <person name="Amrine K.C."/>
            <person name="Cantu D."/>
        </authorList>
    </citation>
    <scope>NUCLEOTIDE SEQUENCE [LARGE SCALE GENOMIC DNA]</scope>
    <source>
        <strain evidence="3">DA912</strain>
    </source>
</reference>
<dbReference type="InterPro" id="IPR036822">
    <property type="entry name" value="CutC-like_dom_sf"/>
</dbReference>
<sequence>MPPLDLEVPVFSPASAQVALARAGRLELNRAGSYPKGGLTPELSDVQSLSAVPVPLRIMIRPRGPPEDSPDFIYSTSELEEMRNDVQRFKDSGYLRTDRDDGFVFGILRARDGAEGGLLVDVERNSELVRLASPFKCVFHRAFDEVLGGGGSSPEVDETVRSVKACGFDGVLTSGGPGSAVGNLDMLSRVVLAAATENIEVIVGGGVRSSNARVLRERLPRREGSRVWSHSSCLTKQSADAVDVDELNSLGDTLS</sequence>
<comment type="similarity">
    <text evidence="1">Belongs to the CutC family.</text>
</comment>
<dbReference type="AlphaFoldDB" id="A0A0G2FK14"/>
<evidence type="ECO:0000256" key="1">
    <source>
        <dbReference type="ARBA" id="ARBA00007768"/>
    </source>
</evidence>
<dbReference type="Pfam" id="PF03932">
    <property type="entry name" value="CutC"/>
    <property type="match status" value="1"/>
</dbReference>
<organism evidence="3 4">
    <name type="scientific">Diaporthe ampelina</name>
    <dbReference type="NCBI Taxonomy" id="1214573"/>
    <lineage>
        <taxon>Eukaryota</taxon>
        <taxon>Fungi</taxon>
        <taxon>Dikarya</taxon>
        <taxon>Ascomycota</taxon>
        <taxon>Pezizomycotina</taxon>
        <taxon>Sordariomycetes</taxon>
        <taxon>Sordariomycetidae</taxon>
        <taxon>Diaporthales</taxon>
        <taxon>Diaporthaceae</taxon>
        <taxon>Diaporthe</taxon>
    </lineage>
</organism>
<dbReference type="PANTHER" id="PTHR12598">
    <property type="entry name" value="COPPER HOMEOSTASIS PROTEIN CUTC"/>
    <property type="match status" value="1"/>
</dbReference>
<name>A0A0G2FK14_9PEZI</name>
<comment type="caution">
    <text evidence="3">The sequence shown here is derived from an EMBL/GenBank/DDBJ whole genome shotgun (WGS) entry which is preliminary data.</text>
</comment>
<evidence type="ECO:0000313" key="3">
    <source>
        <dbReference type="EMBL" id="KKY34421.1"/>
    </source>
</evidence>
<dbReference type="STRING" id="1214573.A0A0G2FK14"/>
<dbReference type="EMBL" id="LCUC01000207">
    <property type="protein sequence ID" value="KKY34421.1"/>
    <property type="molecule type" value="Genomic_DNA"/>
</dbReference>